<evidence type="ECO:0000313" key="2">
    <source>
        <dbReference type="EMBL" id="SFZ98081.1"/>
    </source>
</evidence>
<feature type="transmembrane region" description="Helical" evidence="1">
    <location>
        <begin position="90"/>
        <end position="109"/>
    </location>
</feature>
<accession>A0A1W1EDH3</accession>
<protein>
    <recommendedName>
        <fullName evidence="3">Copper resistance protein D domain-containing protein</fullName>
    </recommendedName>
</protein>
<gene>
    <name evidence="2" type="ORF">MNB_SV-5-1178</name>
</gene>
<name>A0A1W1EDH3_9ZZZZ</name>
<proteinExistence type="predicted"/>
<dbReference type="EMBL" id="FPKX01000034">
    <property type="protein sequence ID" value="SFZ98081.1"/>
    <property type="molecule type" value="Genomic_DNA"/>
</dbReference>
<reference evidence="2" key="1">
    <citation type="submission" date="2016-10" db="EMBL/GenBank/DDBJ databases">
        <authorList>
            <person name="de Groot N.N."/>
        </authorList>
    </citation>
    <scope>NUCLEOTIDE SEQUENCE</scope>
</reference>
<keyword evidence="1" id="KW-1133">Transmembrane helix</keyword>
<keyword evidence="1" id="KW-0472">Membrane</keyword>
<feature type="transmembrane region" description="Helical" evidence="1">
    <location>
        <begin position="48"/>
        <end position="70"/>
    </location>
</feature>
<sequence length="148" mass="16654">MGWAIHLHIVAAISWIGGAFFMFLLGVSLRKKEDQDAVYPRIGPIYGYFETGALIILLITGYVMISDYGLLDLIFSDVSNRVIDSLRIKLSFVAVIILLTIIHMTISMITLNKDKTPKQRFFSKASSMGIFLLNLAVLHYAMVIRDIL</sequence>
<evidence type="ECO:0000256" key="1">
    <source>
        <dbReference type="SAM" id="Phobius"/>
    </source>
</evidence>
<keyword evidence="1" id="KW-0812">Transmembrane</keyword>
<dbReference type="AlphaFoldDB" id="A0A1W1EDH3"/>
<feature type="transmembrane region" description="Helical" evidence="1">
    <location>
        <begin position="121"/>
        <end position="142"/>
    </location>
</feature>
<feature type="transmembrane region" description="Helical" evidence="1">
    <location>
        <begin position="6"/>
        <end position="27"/>
    </location>
</feature>
<organism evidence="2">
    <name type="scientific">hydrothermal vent metagenome</name>
    <dbReference type="NCBI Taxonomy" id="652676"/>
    <lineage>
        <taxon>unclassified sequences</taxon>
        <taxon>metagenomes</taxon>
        <taxon>ecological metagenomes</taxon>
    </lineage>
</organism>
<evidence type="ECO:0008006" key="3">
    <source>
        <dbReference type="Google" id="ProtNLM"/>
    </source>
</evidence>